<evidence type="ECO:0000256" key="1">
    <source>
        <dbReference type="SAM" id="MobiDB-lite"/>
    </source>
</evidence>
<gene>
    <name evidence="2" type="ORF">BcabD6B2_05090</name>
</gene>
<proteinExistence type="predicted"/>
<dbReference type="EMBL" id="BPLF01000001">
    <property type="protein sequence ID" value="GIX61074.1"/>
    <property type="molecule type" value="Genomic_DNA"/>
</dbReference>
<keyword evidence="3" id="KW-1185">Reference proteome</keyword>
<feature type="compositionally biased region" description="Basic and acidic residues" evidence="1">
    <location>
        <begin position="239"/>
        <end position="254"/>
    </location>
</feature>
<dbReference type="AlphaFoldDB" id="A0AAV4LM87"/>
<dbReference type="GeneID" id="94192557"/>
<accession>A0AAV4LM87</accession>
<dbReference type="RefSeq" id="XP_067713145.1">
    <property type="nucleotide sequence ID" value="XM_067857044.1"/>
</dbReference>
<dbReference type="Proteomes" id="UP001497744">
    <property type="component" value="Unassembled WGS sequence"/>
</dbReference>
<evidence type="ECO:0000313" key="3">
    <source>
        <dbReference type="Proteomes" id="UP001497744"/>
    </source>
</evidence>
<feature type="compositionally biased region" description="Basic residues" evidence="1">
    <location>
        <begin position="91"/>
        <end position="105"/>
    </location>
</feature>
<protein>
    <submittedName>
        <fullName evidence="2">Transposase, putative</fullName>
    </submittedName>
</protein>
<feature type="region of interest" description="Disordered" evidence="1">
    <location>
        <begin position="193"/>
        <end position="281"/>
    </location>
</feature>
<name>A0AAV4LM87_BABCB</name>
<evidence type="ECO:0000313" key="2">
    <source>
        <dbReference type="EMBL" id="GIX61074.1"/>
    </source>
</evidence>
<feature type="region of interest" description="Disordered" evidence="1">
    <location>
        <begin position="88"/>
        <end position="110"/>
    </location>
</feature>
<feature type="compositionally biased region" description="Low complexity" evidence="1">
    <location>
        <begin position="193"/>
        <end position="237"/>
    </location>
</feature>
<reference evidence="2 3" key="1">
    <citation type="submission" date="2021-06" db="EMBL/GenBank/DDBJ databases">
        <title>Genome sequence of Babesia caballi.</title>
        <authorList>
            <person name="Yamagishi J."/>
            <person name="Kidaka T."/>
            <person name="Ochi A."/>
        </authorList>
    </citation>
    <scope>NUCLEOTIDE SEQUENCE [LARGE SCALE GENOMIC DNA]</scope>
    <source>
        <strain evidence="2">USDA-D6B2</strain>
    </source>
</reference>
<sequence length="599" mass="63884">MRLPLEVAEPTARSCRGRPQTAGPWVPAGTYRLGRCKRHVHQPDVLRPVVVRGGRVEEDDAAPVTHVALLEAVQVWRVVQRIRGPLTQQAHRQRGRHLGVARRSRPGTDEVQHVAPNALQRRLRALVLPAVAAEARGKPVVGKHALVENAPAGVREQPAATHVPELCVPMTQQRWPADMNAYIFRKRCRRPKSPASCSRCSPCAAQPAQAPGVRSRTTTSAFSARESASAASGSGFRPPETKESSAPGRAERPSRGPCILANTRAASHSTHRRGGGRRALEHRPVVAGPPLVEVQLRLIREHAEADEADYQRAHLWRLVCGCSGLVHATCFEPGGLGAAVHLHVALVVGQQSQVERARYVRGHTRSRERRCLGGRSVGLGLAVGSGDCVGRLLRRLLRGLLGGLPRVVEEVRFGVVGQLGGVGLAVRHDDGLAQPGAQVLLGAGRRGVGVAGLLERAHVGRSHLAGAVFPVARLPRGGLLRQGGRGECLGVELVVDLERVHADVLQQLVGHLLLPEADGVQAEVDVLEGQELRELLPQGLLEGVHRGGGRKLAEEEPAPTLRLGVNDVDAALEVGGALGDAAADQEDQLGRVGLQGNPL</sequence>
<feature type="region of interest" description="Disordered" evidence="1">
    <location>
        <begin position="1"/>
        <end position="21"/>
    </location>
</feature>
<organism evidence="2 3">
    <name type="scientific">Babesia caballi</name>
    <dbReference type="NCBI Taxonomy" id="5871"/>
    <lineage>
        <taxon>Eukaryota</taxon>
        <taxon>Sar</taxon>
        <taxon>Alveolata</taxon>
        <taxon>Apicomplexa</taxon>
        <taxon>Aconoidasida</taxon>
        <taxon>Piroplasmida</taxon>
        <taxon>Babesiidae</taxon>
        <taxon>Babesia</taxon>
    </lineage>
</organism>
<comment type="caution">
    <text evidence="2">The sequence shown here is derived from an EMBL/GenBank/DDBJ whole genome shotgun (WGS) entry which is preliminary data.</text>
</comment>